<feature type="transmembrane region" description="Helical" evidence="1">
    <location>
        <begin position="106"/>
        <end position="128"/>
    </location>
</feature>
<dbReference type="InterPro" id="IPR003675">
    <property type="entry name" value="Rce1/LyrA-like_dom"/>
</dbReference>
<dbReference type="Pfam" id="PF02517">
    <property type="entry name" value="Rce1-like"/>
    <property type="match status" value="1"/>
</dbReference>
<dbReference type="RefSeq" id="WP_058583254.1">
    <property type="nucleotide sequence ID" value="NZ_LOPU01000034.1"/>
</dbReference>
<dbReference type="GO" id="GO:0080120">
    <property type="term" value="P:CAAX-box protein maturation"/>
    <property type="evidence" value="ECO:0007669"/>
    <property type="project" value="UniProtKB-ARBA"/>
</dbReference>
<dbReference type="STRING" id="1514971.AUR64_00955"/>
<keyword evidence="1" id="KW-0472">Membrane</keyword>
<dbReference type="EMBL" id="LOPU01000034">
    <property type="protein sequence ID" value="KTG08173.1"/>
    <property type="molecule type" value="Genomic_DNA"/>
</dbReference>
<accession>A0A0W1R4T6</accession>
<dbReference type="PANTHER" id="PTHR39430">
    <property type="entry name" value="MEMBRANE-ASSOCIATED PROTEASE-RELATED"/>
    <property type="match status" value="1"/>
</dbReference>
<dbReference type="Proteomes" id="UP000054387">
    <property type="component" value="Unassembled WGS sequence"/>
</dbReference>
<dbReference type="OrthoDB" id="331240at2157"/>
<dbReference type="PANTHER" id="PTHR39430:SF1">
    <property type="entry name" value="PROTEASE"/>
    <property type="match status" value="1"/>
</dbReference>
<evidence type="ECO:0000313" key="3">
    <source>
        <dbReference type="EMBL" id="KTG08173.1"/>
    </source>
</evidence>
<feature type="transmembrane region" description="Helical" evidence="1">
    <location>
        <begin position="188"/>
        <end position="206"/>
    </location>
</feature>
<feature type="transmembrane region" description="Helical" evidence="1">
    <location>
        <begin position="140"/>
        <end position="159"/>
    </location>
</feature>
<gene>
    <name evidence="3" type="ORF">AUR64_00955</name>
</gene>
<evidence type="ECO:0000259" key="2">
    <source>
        <dbReference type="Pfam" id="PF02517"/>
    </source>
</evidence>
<keyword evidence="1" id="KW-0812">Transmembrane</keyword>
<dbReference type="AlphaFoldDB" id="A0A0W1R4T6"/>
<comment type="caution">
    <text evidence="3">The sequence shown here is derived from an EMBL/GenBank/DDBJ whole genome shotgun (WGS) entry which is preliminary data.</text>
</comment>
<name>A0A0W1R4T6_9EURY</name>
<feature type="transmembrane region" description="Helical" evidence="1">
    <location>
        <begin position="243"/>
        <end position="266"/>
    </location>
</feature>
<keyword evidence="4" id="KW-1185">Reference proteome</keyword>
<protein>
    <recommendedName>
        <fullName evidence="2">CAAX prenyl protease 2/Lysostaphin resistance protein A-like domain-containing protein</fullName>
    </recommendedName>
</protein>
<evidence type="ECO:0000313" key="4">
    <source>
        <dbReference type="Proteomes" id="UP000054387"/>
    </source>
</evidence>
<proteinExistence type="predicted"/>
<keyword evidence="1" id="KW-1133">Transmembrane helix</keyword>
<dbReference type="GO" id="GO:0004175">
    <property type="term" value="F:endopeptidase activity"/>
    <property type="evidence" value="ECO:0007669"/>
    <property type="project" value="UniProtKB-ARBA"/>
</dbReference>
<feature type="transmembrane region" description="Helical" evidence="1">
    <location>
        <begin position="286"/>
        <end position="305"/>
    </location>
</feature>
<organism evidence="3 4">
    <name type="scientific">Haloprofundus marisrubri</name>
    <dbReference type="NCBI Taxonomy" id="1514971"/>
    <lineage>
        <taxon>Archaea</taxon>
        <taxon>Methanobacteriati</taxon>
        <taxon>Methanobacteriota</taxon>
        <taxon>Stenosarchaea group</taxon>
        <taxon>Halobacteria</taxon>
        <taxon>Halobacteriales</taxon>
        <taxon>Haloferacaceae</taxon>
        <taxon>Haloprofundus</taxon>
    </lineage>
</organism>
<feature type="transmembrane region" description="Helical" evidence="1">
    <location>
        <begin position="21"/>
        <end position="45"/>
    </location>
</feature>
<evidence type="ECO:0000256" key="1">
    <source>
        <dbReference type="SAM" id="Phobius"/>
    </source>
</evidence>
<feature type="transmembrane region" description="Helical" evidence="1">
    <location>
        <begin position="65"/>
        <end position="86"/>
    </location>
</feature>
<reference evidence="3 4" key="1">
    <citation type="submission" date="2015-12" db="EMBL/GenBank/DDBJ databases">
        <title>Haloprofundus marisrubri gen. nov., sp. nov., an extremely halophilic archaeon isolated from the Discovery deep brine-seawater interface in the Red Sea.</title>
        <authorList>
            <person name="Zhang G."/>
            <person name="Stingl U."/>
            <person name="Rashid M."/>
        </authorList>
    </citation>
    <scope>NUCLEOTIDE SEQUENCE [LARGE SCALE GENOMIC DNA]</scope>
    <source>
        <strain evidence="3 4">SB9</strain>
    </source>
</reference>
<feature type="transmembrane region" description="Helical" evidence="1">
    <location>
        <begin position="212"/>
        <end position="231"/>
    </location>
</feature>
<feature type="domain" description="CAAX prenyl protease 2/Lysostaphin resistance protein A-like" evidence="2">
    <location>
        <begin position="146"/>
        <end position="248"/>
    </location>
</feature>
<sequence length="326" mass="34209">MNGIVPKVLWNLDERRLRAPWRIVATSLLVGALTLTGWFVFVAFATPGDGADPALGEGAVLVSEFAPLVLLGTATIAAVSFSGTFLDRRYFADFGLHVDGDWWTDLGVGFGLGSALMTLVFLVEYAAGWVSVEGVLSAPLSALLPQLLLSVAFVVFVGFHEELLFRGYVVTNLAEGLFGHADFDADRAVGGAIVASAALFALLHAVNPNATILSTLGVAFAGVLLAFAYVLTGEIALPVGFHVSWNLFQGPVFGLPVTGVDPAASLLVLNHHGPALYTGGAFGPEAGLLGVSALSLGCLVVAAWAKRRYGQVVLYSGLTEPDLRRR</sequence>